<dbReference type="Proteomes" id="UP001200145">
    <property type="component" value="Unassembled WGS sequence"/>
</dbReference>
<dbReference type="Gene3D" id="2.60.40.1120">
    <property type="entry name" value="Carboxypeptidase-like, regulatory domain"/>
    <property type="match status" value="1"/>
</dbReference>
<gene>
    <name evidence="2" type="ORF">L0U88_20390</name>
</gene>
<dbReference type="InterPro" id="IPR008969">
    <property type="entry name" value="CarboxyPept-like_regulatory"/>
</dbReference>
<dbReference type="Pfam" id="PF13715">
    <property type="entry name" value="CarbopepD_reg_2"/>
    <property type="match status" value="1"/>
</dbReference>
<feature type="chain" id="PRO_5045994631" evidence="1">
    <location>
        <begin position="21"/>
        <end position="362"/>
    </location>
</feature>
<sequence>MKRVLLLSFFIFLFSLPALLAQERFTVTGKVLDSASQQPLKGASVFCQNTTFGVITNNEGEFSISLPKGGYDLVVSFTGYQSGEQRINASNTEPLFIQLIPKDNSMESVTIAGSNEVPDGWNKYGSFFKEQFFGTTINSRECELENPEALRFFYSKKRNRLKVLAKEELRIVNRALGYKIRYGMDSLSYEYGTKISTFSGYPFYETMNGTPEEEALWEKNRKKAYMGSKLHFMRSWHAKTIEEEGFVLEQVTNQDAREFESARLPEYYDTSFYFKDSGVVEILLPGKFRIKYYKELPDPAFVKFYKLPPHIRVQLTVLDILDDFVIEENGYWWEQADLINTGYWSYERIADAVPYDYNPQRE</sequence>
<protein>
    <submittedName>
        <fullName evidence="2">Carboxypeptidase-like regulatory domain-containing protein</fullName>
    </submittedName>
</protein>
<proteinExistence type="predicted"/>
<reference evidence="2 3" key="1">
    <citation type="submission" date="2022-01" db="EMBL/GenBank/DDBJ databases">
        <title>Flavihumibacter sp. nov., isolated from sediment of a river.</title>
        <authorList>
            <person name="Liu H."/>
        </authorList>
    </citation>
    <scope>NUCLEOTIDE SEQUENCE [LARGE SCALE GENOMIC DNA]</scope>
    <source>
        <strain evidence="2 3">RY-1</strain>
    </source>
</reference>
<accession>A0ABS9BMN9</accession>
<evidence type="ECO:0000256" key="1">
    <source>
        <dbReference type="SAM" id="SignalP"/>
    </source>
</evidence>
<feature type="signal peptide" evidence="1">
    <location>
        <begin position="1"/>
        <end position="20"/>
    </location>
</feature>
<name>A0ABS9BMN9_9BACT</name>
<keyword evidence="1" id="KW-0732">Signal</keyword>
<comment type="caution">
    <text evidence="2">The sequence shown here is derived from an EMBL/GenBank/DDBJ whole genome shotgun (WGS) entry which is preliminary data.</text>
</comment>
<organism evidence="2 3">
    <name type="scientific">Flavihumibacter fluminis</name>
    <dbReference type="NCBI Taxonomy" id="2909236"/>
    <lineage>
        <taxon>Bacteria</taxon>
        <taxon>Pseudomonadati</taxon>
        <taxon>Bacteroidota</taxon>
        <taxon>Chitinophagia</taxon>
        <taxon>Chitinophagales</taxon>
        <taxon>Chitinophagaceae</taxon>
        <taxon>Flavihumibacter</taxon>
    </lineage>
</organism>
<evidence type="ECO:0000313" key="3">
    <source>
        <dbReference type="Proteomes" id="UP001200145"/>
    </source>
</evidence>
<dbReference type="RefSeq" id="WP_234868670.1">
    <property type="nucleotide sequence ID" value="NZ_JAKEVY010000008.1"/>
</dbReference>
<evidence type="ECO:0000313" key="2">
    <source>
        <dbReference type="EMBL" id="MCF1717013.1"/>
    </source>
</evidence>
<dbReference type="EMBL" id="JAKEVY010000008">
    <property type="protein sequence ID" value="MCF1717013.1"/>
    <property type="molecule type" value="Genomic_DNA"/>
</dbReference>
<keyword evidence="3" id="KW-1185">Reference proteome</keyword>
<dbReference type="SUPFAM" id="SSF49464">
    <property type="entry name" value="Carboxypeptidase regulatory domain-like"/>
    <property type="match status" value="1"/>
</dbReference>